<gene>
    <name evidence="1" type="ORF">ENO26_01210</name>
</gene>
<accession>A0A7J2U038</accession>
<comment type="caution">
    <text evidence="1">The sequence shown here is derived from an EMBL/GenBank/DDBJ whole genome shotgun (WGS) entry which is preliminary data.</text>
</comment>
<proteinExistence type="predicted"/>
<dbReference type="AlphaFoldDB" id="A0A7J2U038"/>
<protein>
    <submittedName>
        <fullName evidence="1">Uncharacterized protein</fullName>
    </submittedName>
</protein>
<name>A0A7J2U038_9CREN</name>
<organism evidence="1">
    <name type="scientific">Ignisphaera aggregans</name>
    <dbReference type="NCBI Taxonomy" id="334771"/>
    <lineage>
        <taxon>Archaea</taxon>
        <taxon>Thermoproteota</taxon>
        <taxon>Thermoprotei</taxon>
        <taxon>Desulfurococcales</taxon>
        <taxon>Desulfurococcaceae</taxon>
        <taxon>Ignisphaera</taxon>
    </lineage>
</organism>
<reference evidence="1" key="1">
    <citation type="journal article" date="2020" name="mSystems">
        <title>Genome- and Community-Level Interaction Insights into Carbon Utilization and Element Cycling Functions of Hydrothermarchaeota in Hydrothermal Sediment.</title>
        <authorList>
            <person name="Zhou Z."/>
            <person name="Liu Y."/>
            <person name="Xu W."/>
            <person name="Pan J."/>
            <person name="Luo Z.H."/>
            <person name="Li M."/>
        </authorList>
    </citation>
    <scope>NUCLEOTIDE SEQUENCE [LARGE SCALE GENOMIC DNA]</scope>
    <source>
        <strain evidence="1">SpSt-125</strain>
    </source>
</reference>
<dbReference type="EMBL" id="DSEU01000004">
    <property type="protein sequence ID" value="HEM66190.1"/>
    <property type="molecule type" value="Genomic_DNA"/>
</dbReference>
<evidence type="ECO:0000313" key="1">
    <source>
        <dbReference type="EMBL" id="HEM66190.1"/>
    </source>
</evidence>
<sequence length="755" mass="85288">MKEINVVEFDTPILMGSTKLLVYQFNQKLLRLFNDNIVVHPHIMLYSTTLLISPTPFAFKQGSTIKLHSILAPRKVFELSQRLEEVSMVLPFTDNSIAIYSPLSTSAKIILVNSSEEFEHHDLEFVKYIVPQGLFSYIVDTENRLSIAKDFSDVEFLAKCHDVRYAELEGVKLLTCHVGNSKTVVLSDGLYGHVHEFQDNDFGSVINVTMLHNTIALHTDTGTILISFDNGKDLLYRTSYRIESPMHLYDGIFIGRIANHLALYDADKNRLKILSIQASNHVKVYPQEGIIAVMRKDGVTLLGIDYEKFVEIKKTVQGIALVNSKLLLLTNGKLAVYELSKTSESLIAEELYEEPTTLVNCSEASDREIICTDILGRIIIAHGDRILKATPRIHKLRNSSHISVLLSSYTPGYPLKIVPCECSHIAFQRYNAITSEIIAETKQSPNFHLNLMLHGIIGREEKVIGLQQTAKTRNSRNHIIQRLVLLNNYPLTCNREIEHSLKECLKTLLLASELHSSAICVANEMMFNKDNELDTMEHLLVAVEEIEKVDMHPLVDWKRRTVCFYPPTLQDVDLRLEVFCGSHILTLESGCMKLDKECNYLAMAITARMRNEKCEQRIMLRCNTVAELRRGETSAALFEQDIVYKLVLPNTCIAISYAKIVYRDYLQLHIAMKNQCTNVVPTILAHGYSDIIAPNSEKAFVIPINLDDIIRGGRAIGIAEPTKVSVLMFPINLSQLLQSAHQIALKISATIGLRR</sequence>